<evidence type="ECO:0000259" key="2">
    <source>
        <dbReference type="Pfam" id="PF08428"/>
    </source>
</evidence>
<dbReference type="EMBL" id="VUNC01000007">
    <property type="protein sequence ID" value="MST73244.1"/>
    <property type="molecule type" value="Genomic_DNA"/>
</dbReference>
<protein>
    <submittedName>
        <fullName evidence="4">Uncharacterized protein</fullName>
    </submittedName>
</protein>
<dbReference type="InterPro" id="IPR059115">
    <property type="entry name" value="Rib"/>
</dbReference>
<feature type="domain" description="Rib" evidence="2">
    <location>
        <begin position="187"/>
        <end position="259"/>
    </location>
</feature>
<sequence>MRDYRTRIGMGLAGAAASVAVAAGLGLGAVAATPAMAADWGGTQPMHRLYNPNSGEHFYTGNTNERDHLVKVGWRYEGTGWVAPAKSSTPVYRLYNPNAGDHHYTMSRGERDHLVSVGWRYEGIGWYSSDAKSVPLYRQYNPNARTGSHNFTTSRGEQAVLVSKGWRAEGTAWYGTSAKAAQGPLSDAYDPRAASPTVAVGSSIDPRSAIADAASLPDGTAFTWAEAPDTSREGTAEGTVTVTYPDGTADTVAVTVTVREKLMADEYQPAGRRLVVKQGNKPNPHCALTNEGDLPEGTKLSWRATPSTKATGVSKATLVATYPDGSSDAVTVTVEVQDEATFANSWATMKFDGITRVYLIKVPDGDSAANIDGYFSNADFPSAKDAQDYMESLHRVWGYDISRYTVVGPFVDAPDDKSWIPVAE</sequence>
<gene>
    <name evidence="4" type="ORF">FYJ68_09035</name>
</gene>
<dbReference type="Proteomes" id="UP000469325">
    <property type="component" value="Unassembled WGS sequence"/>
</dbReference>
<feature type="signal peptide" evidence="1">
    <location>
        <begin position="1"/>
        <end position="37"/>
    </location>
</feature>
<evidence type="ECO:0000313" key="5">
    <source>
        <dbReference type="Proteomes" id="UP000469325"/>
    </source>
</evidence>
<reference evidence="4 5" key="1">
    <citation type="submission" date="2019-08" db="EMBL/GenBank/DDBJ databases">
        <title>In-depth cultivation of the pig gut microbiome towards novel bacterial diversity and tailored functional studies.</title>
        <authorList>
            <person name="Wylensek D."/>
            <person name="Hitch T.C.A."/>
            <person name="Clavel T."/>
        </authorList>
    </citation>
    <scope>NUCLEOTIDE SEQUENCE [LARGE SCALE GENOMIC DNA]</scope>
    <source>
        <strain evidence="4 5">CA-Schmier-601-WT-1</strain>
    </source>
</reference>
<dbReference type="Pfam" id="PF18885">
    <property type="entry name" value="DUF5648"/>
    <property type="match status" value="1"/>
</dbReference>
<evidence type="ECO:0000256" key="1">
    <source>
        <dbReference type="SAM" id="SignalP"/>
    </source>
</evidence>
<keyword evidence="1" id="KW-0732">Signal</keyword>
<feature type="domain" description="Rib" evidence="2">
    <location>
        <begin position="264"/>
        <end position="338"/>
    </location>
</feature>
<dbReference type="InterPro" id="IPR043708">
    <property type="entry name" value="DUF5648"/>
</dbReference>
<name>A0A6N7XQJ7_9ACTN</name>
<dbReference type="RefSeq" id="WP_154435890.1">
    <property type="nucleotide sequence ID" value="NZ_VUNC01000007.1"/>
</dbReference>
<dbReference type="AlphaFoldDB" id="A0A6N7XQJ7"/>
<dbReference type="Pfam" id="PF08428">
    <property type="entry name" value="Rib"/>
    <property type="match status" value="2"/>
</dbReference>
<dbReference type="InterPro" id="IPR012706">
    <property type="entry name" value="Rib_alpha_Esp_rpt"/>
</dbReference>
<keyword evidence="5" id="KW-1185">Reference proteome</keyword>
<feature type="domain" description="DUF5648" evidence="3">
    <location>
        <begin position="45"/>
        <end position="175"/>
    </location>
</feature>
<accession>A0A6N7XQJ7</accession>
<dbReference type="Gene3D" id="3.10.20.890">
    <property type="match status" value="1"/>
</dbReference>
<dbReference type="NCBIfam" id="TIGR02331">
    <property type="entry name" value="rib_alpha"/>
    <property type="match status" value="2"/>
</dbReference>
<evidence type="ECO:0000259" key="3">
    <source>
        <dbReference type="Pfam" id="PF18885"/>
    </source>
</evidence>
<proteinExistence type="predicted"/>
<evidence type="ECO:0000313" key="4">
    <source>
        <dbReference type="EMBL" id="MST73244.1"/>
    </source>
</evidence>
<feature type="chain" id="PRO_5026817385" evidence="1">
    <location>
        <begin position="38"/>
        <end position="424"/>
    </location>
</feature>
<organism evidence="4 5">
    <name type="scientific">Olsenella porci</name>
    <dbReference type="NCBI Taxonomy" id="2652279"/>
    <lineage>
        <taxon>Bacteria</taxon>
        <taxon>Bacillati</taxon>
        <taxon>Actinomycetota</taxon>
        <taxon>Coriobacteriia</taxon>
        <taxon>Coriobacteriales</taxon>
        <taxon>Atopobiaceae</taxon>
        <taxon>Olsenella</taxon>
    </lineage>
</organism>
<comment type="caution">
    <text evidence="4">The sequence shown here is derived from an EMBL/GenBank/DDBJ whole genome shotgun (WGS) entry which is preliminary data.</text>
</comment>